<sequence>MKYSPANRNYKSWLHNDCIYPLLHQHYYQFRYSCTQRNNYPQAVDNSFRDTARNWHHRDLLDNLSNDLHDPLAYTIPCRNNICPSTRCSCKLQELISSRINRLIIAKFLITGKKETSRSSFSLSD</sequence>
<evidence type="ECO:0000313" key="2">
    <source>
        <dbReference type="Proteomes" id="UP000078540"/>
    </source>
</evidence>
<name>A0A151I4G6_9HYME</name>
<dbReference type="Proteomes" id="UP000078540">
    <property type="component" value="Unassembled WGS sequence"/>
</dbReference>
<dbReference type="AlphaFoldDB" id="A0A151I4G6"/>
<accession>A0A151I4G6</accession>
<keyword evidence="2" id="KW-1185">Reference proteome</keyword>
<dbReference type="EMBL" id="KQ976448">
    <property type="protein sequence ID" value="KYM85881.1"/>
    <property type="molecule type" value="Genomic_DNA"/>
</dbReference>
<reference evidence="1 2" key="1">
    <citation type="submission" date="2015-09" db="EMBL/GenBank/DDBJ databases">
        <title>Atta colombica WGS genome.</title>
        <authorList>
            <person name="Nygaard S."/>
            <person name="Hu H."/>
            <person name="Boomsma J."/>
            <person name="Zhang G."/>
        </authorList>
    </citation>
    <scope>NUCLEOTIDE SEQUENCE [LARGE SCALE GENOMIC DNA]</scope>
    <source>
        <strain evidence="1">Treedump-2</strain>
        <tissue evidence="1">Whole body</tissue>
    </source>
</reference>
<evidence type="ECO:0000313" key="1">
    <source>
        <dbReference type="EMBL" id="KYM85881.1"/>
    </source>
</evidence>
<proteinExistence type="predicted"/>
<gene>
    <name evidence="1" type="ORF">ALC53_04370</name>
</gene>
<organism evidence="1 2">
    <name type="scientific">Atta colombica</name>
    <dbReference type="NCBI Taxonomy" id="520822"/>
    <lineage>
        <taxon>Eukaryota</taxon>
        <taxon>Metazoa</taxon>
        <taxon>Ecdysozoa</taxon>
        <taxon>Arthropoda</taxon>
        <taxon>Hexapoda</taxon>
        <taxon>Insecta</taxon>
        <taxon>Pterygota</taxon>
        <taxon>Neoptera</taxon>
        <taxon>Endopterygota</taxon>
        <taxon>Hymenoptera</taxon>
        <taxon>Apocrita</taxon>
        <taxon>Aculeata</taxon>
        <taxon>Formicoidea</taxon>
        <taxon>Formicidae</taxon>
        <taxon>Myrmicinae</taxon>
        <taxon>Atta</taxon>
    </lineage>
</organism>
<protein>
    <submittedName>
        <fullName evidence="1">Uncharacterized protein</fullName>
    </submittedName>
</protein>